<proteinExistence type="predicted"/>
<gene>
    <name evidence="1" type="ORF">SAMN05445060_2786</name>
</gene>
<organism evidence="1 2">
    <name type="scientific">Williamsia sterculiae</name>
    <dbReference type="NCBI Taxonomy" id="1344003"/>
    <lineage>
        <taxon>Bacteria</taxon>
        <taxon>Bacillati</taxon>
        <taxon>Actinomycetota</taxon>
        <taxon>Actinomycetes</taxon>
        <taxon>Mycobacteriales</taxon>
        <taxon>Nocardiaceae</taxon>
        <taxon>Williamsia</taxon>
    </lineage>
</organism>
<keyword evidence="2" id="KW-1185">Reference proteome</keyword>
<dbReference type="EMBL" id="FTNT01000008">
    <property type="protein sequence ID" value="SIS11953.1"/>
    <property type="molecule type" value="Genomic_DNA"/>
</dbReference>
<evidence type="ECO:0000313" key="1">
    <source>
        <dbReference type="EMBL" id="SIS11953.1"/>
    </source>
</evidence>
<evidence type="ECO:0000313" key="2">
    <source>
        <dbReference type="Proteomes" id="UP000186218"/>
    </source>
</evidence>
<name>A0A1N7GH88_9NOCA</name>
<sequence length="67" mass="7418">MSDGLNVEFLPMSKSRVKGLEGCDWSEYRTSTPAPAAEMYGWLFDSDVALGEADRASLECEPETLRT</sequence>
<dbReference type="AlphaFoldDB" id="A0A1N7GH88"/>
<reference evidence="1 2" key="1">
    <citation type="submission" date="2017-01" db="EMBL/GenBank/DDBJ databases">
        <authorList>
            <person name="Mah S.A."/>
            <person name="Swanson W.J."/>
            <person name="Moy G.W."/>
            <person name="Vacquier V.D."/>
        </authorList>
    </citation>
    <scope>NUCLEOTIDE SEQUENCE [LARGE SCALE GENOMIC DNA]</scope>
    <source>
        <strain evidence="1 2">CPCC 203464</strain>
    </source>
</reference>
<protein>
    <submittedName>
        <fullName evidence="1">Uncharacterized protein</fullName>
    </submittedName>
</protein>
<dbReference type="Proteomes" id="UP000186218">
    <property type="component" value="Unassembled WGS sequence"/>
</dbReference>
<accession>A0A1N7GH88</accession>